<dbReference type="RefSeq" id="WP_117141732.1">
    <property type="nucleotide sequence ID" value="NZ_CAKXRM010000007.1"/>
</dbReference>
<feature type="coiled-coil region" evidence="4">
    <location>
        <begin position="342"/>
        <end position="405"/>
    </location>
</feature>
<keyword evidence="2" id="KW-0238">DNA-binding</keyword>
<dbReference type="InterPro" id="IPR015927">
    <property type="entry name" value="Peptidase_S24_S26A/B/C"/>
</dbReference>
<organism evidence="7 8">
    <name type="scientific">Evtepia gabavorous</name>
    <dbReference type="NCBI Taxonomy" id="2211183"/>
    <lineage>
        <taxon>Bacteria</taxon>
        <taxon>Bacillati</taxon>
        <taxon>Bacillota</taxon>
        <taxon>Clostridia</taxon>
        <taxon>Eubacteriales</taxon>
        <taxon>Evtepia</taxon>
    </lineage>
</organism>
<comment type="caution">
    <text evidence="7">The sequence shown here is derived from an EMBL/GenBank/DDBJ whole genome shotgun (WGS) entry which is preliminary data.</text>
</comment>
<reference evidence="7 8" key="1">
    <citation type="submission" date="2018-07" db="EMBL/GenBank/DDBJ databases">
        <title>GABA Modulating Bacteria of the Human Gut Microbiota.</title>
        <authorList>
            <person name="Strandwitz P."/>
            <person name="Kim K.H."/>
            <person name="Terekhova D."/>
            <person name="Liu J.K."/>
            <person name="Sharma A."/>
            <person name="Levering J."/>
            <person name="Mcdonald D."/>
            <person name="Dietrich D."/>
            <person name="Ramadhar T.R."/>
            <person name="Lekbua A."/>
            <person name="Mroue N."/>
            <person name="Liston C."/>
            <person name="Stewart E.J."/>
            <person name="Dubin M.J."/>
            <person name="Zengler K."/>
            <person name="Knight R."/>
            <person name="Gilbert J.A."/>
            <person name="Clardy J."/>
            <person name="Lewis K."/>
        </authorList>
    </citation>
    <scope>NUCLEOTIDE SEQUENCE [LARGE SCALE GENOMIC DNA]</scope>
    <source>
        <strain evidence="7 8">KLE1738</strain>
    </source>
</reference>
<evidence type="ECO:0000256" key="4">
    <source>
        <dbReference type="SAM" id="Coils"/>
    </source>
</evidence>
<feature type="domain" description="Protein CR006 P-loop" evidence="6">
    <location>
        <begin position="28"/>
        <end position="722"/>
    </location>
</feature>
<keyword evidence="3" id="KW-0804">Transcription</keyword>
<evidence type="ECO:0000256" key="2">
    <source>
        <dbReference type="ARBA" id="ARBA00023125"/>
    </source>
</evidence>
<protein>
    <recommendedName>
        <fullName evidence="9">Protein CR006 P-loop domain-containing protein</fullName>
    </recommendedName>
</protein>
<name>A0A3E2B5J8_9FIRM</name>
<accession>A0A3E2B5J8</accession>
<evidence type="ECO:0000313" key="7">
    <source>
        <dbReference type="EMBL" id="RFT07289.1"/>
    </source>
</evidence>
<dbReference type="Pfam" id="PF00717">
    <property type="entry name" value="Peptidase_S24"/>
    <property type="match status" value="1"/>
</dbReference>
<dbReference type="OrthoDB" id="9795565at2"/>
<dbReference type="AlphaFoldDB" id="A0A3E2B5J8"/>
<dbReference type="PANTHER" id="PTHR40661:SF1">
    <property type="entry name" value="HTH CRO_C1-TYPE DOMAIN-CONTAINING PROTEIN"/>
    <property type="match status" value="1"/>
</dbReference>
<dbReference type="SUPFAM" id="SSF51306">
    <property type="entry name" value="LexA/Signal peptidase"/>
    <property type="match status" value="1"/>
</dbReference>
<dbReference type="InterPro" id="IPR026866">
    <property type="entry name" value="CR006_AAA"/>
</dbReference>
<dbReference type="Pfam" id="PF13166">
    <property type="entry name" value="AAA_13"/>
    <property type="match status" value="1"/>
</dbReference>
<evidence type="ECO:0000259" key="5">
    <source>
        <dbReference type="Pfam" id="PF00717"/>
    </source>
</evidence>
<keyword evidence="8" id="KW-1185">Reference proteome</keyword>
<evidence type="ECO:0000313" key="8">
    <source>
        <dbReference type="Proteomes" id="UP000260649"/>
    </source>
</evidence>
<dbReference type="SUPFAM" id="SSF52540">
    <property type="entry name" value="P-loop containing nucleoside triphosphate hydrolases"/>
    <property type="match status" value="1"/>
</dbReference>
<evidence type="ECO:0000259" key="6">
    <source>
        <dbReference type="Pfam" id="PF13166"/>
    </source>
</evidence>
<gene>
    <name evidence="7" type="ORF">DV520_02960</name>
</gene>
<dbReference type="InterPro" id="IPR036286">
    <property type="entry name" value="LexA/Signal_pep-like_sf"/>
</dbReference>
<dbReference type="PANTHER" id="PTHR40661">
    <property type="match status" value="1"/>
</dbReference>
<keyword evidence="1" id="KW-0805">Transcription regulation</keyword>
<feature type="domain" description="Peptidase S24/S26A/S26B/S26C" evidence="5">
    <location>
        <begin position="804"/>
        <end position="909"/>
    </location>
</feature>
<dbReference type="GeneID" id="97994701"/>
<evidence type="ECO:0000256" key="1">
    <source>
        <dbReference type="ARBA" id="ARBA00023015"/>
    </source>
</evidence>
<dbReference type="Proteomes" id="UP000260649">
    <property type="component" value="Unassembled WGS sequence"/>
</dbReference>
<dbReference type="EMBL" id="QQRQ01000003">
    <property type="protein sequence ID" value="RFT07289.1"/>
    <property type="molecule type" value="Genomic_DNA"/>
</dbReference>
<dbReference type="GO" id="GO:0003677">
    <property type="term" value="F:DNA binding"/>
    <property type="evidence" value="ECO:0007669"/>
    <property type="project" value="UniProtKB-KW"/>
</dbReference>
<evidence type="ECO:0000256" key="3">
    <source>
        <dbReference type="ARBA" id="ARBA00023163"/>
    </source>
</evidence>
<proteinExistence type="predicted"/>
<dbReference type="CDD" id="cd06529">
    <property type="entry name" value="S24_LexA-like"/>
    <property type="match status" value="1"/>
</dbReference>
<dbReference type="Gene3D" id="3.40.50.300">
    <property type="entry name" value="P-loop containing nucleotide triphosphate hydrolases"/>
    <property type="match status" value="2"/>
</dbReference>
<dbReference type="Gene3D" id="2.10.109.10">
    <property type="entry name" value="Umud Fragment, subunit A"/>
    <property type="match status" value="1"/>
</dbReference>
<dbReference type="InterPro" id="IPR027417">
    <property type="entry name" value="P-loop_NTPase"/>
</dbReference>
<keyword evidence="4" id="KW-0175">Coiled coil</keyword>
<sequence>MIEKVKGLSICGRCFSKKTNLTFFPNDNDRIAIVYGKNGSGKSTISDGFSQIASGEDTEELSASLIDRADNEIDLVPESKIFVFNEKYIDENVKIDADGLGTIILLGGQVDLQADIDRYTALLATAQEEHDVAQTALQSFGNKNNPLSPDYHFTRIKKVLQGDWATTDAAIKGNKINSKVTEEVVREIGGLSVSETKEQLQQKFDETKALLDKVADVTTSYPVPIGGIEFTDGFERVICDLLAELVEKPVLTERESMILSMIQSGRQSIVEAAKNDFSDGATTVCPYCFREIDDEYRRSLINSINKVLNKDVDEHKAELRAISFPGFGQDYSHFTDLDAGLVKEIQEQIENCQKLIEQYLAAIQLKLNSIYNPVNIAPIGLENSIQQLNVLLSKLESKRQEFVDAIQRRKAILRDLLLINKKIAHLQIGQAYRDYLKQQREMRAAEAKLQTKQKEVNETSEHLKALELQKSNVGLAIENINNALDYVFFSHGRLSIELKNDKYYLKSNGNDVKPKSVSLGERNIIALCYFFTQILSNQDVGRLYQDEELVVIDDPISSFDFENKVGISSFLRYQTHRIIKGNAKSKILFLTHDLSTFSDLQKIADEMEKSFKKQKLGVSVKGKSFELQGRTLSDPIKSINEYRDLLHMIFNYAMGNIEGLDLAIGNSMRRALEAFSTFIYGTGIAEVSFDPKVIKSLGNHSRYFENLMYRLVLHGESHFETRVYAMQGDLSFYRFISEEEKQRTCKEVLCFMYCLSPDHIESHIPDAIHEIQKWMADIRTNEEFDIIANPKKRIIHLYDIPLSAGLGENMLDSDIPYVEYETDVEDGDFALRVSGDSMEPDIPNGSTVFVKKQSEIADGISGAFFLNGEVYCKKLLHKDGKVFLCSDNAEYHPIEIHDGDTLKVYGKIVKVLC</sequence>
<feature type="coiled-coil region" evidence="4">
    <location>
        <begin position="435"/>
        <end position="469"/>
    </location>
</feature>
<dbReference type="InterPro" id="IPR039418">
    <property type="entry name" value="LexA-like"/>
</dbReference>
<evidence type="ECO:0008006" key="9">
    <source>
        <dbReference type="Google" id="ProtNLM"/>
    </source>
</evidence>